<feature type="signal peptide" evidence="1">
    <location>
        <begin position="1"/>
        <end position="26"/>
    </location>
</feature>
<evidence type="ECO:0000313" key="2">
    <source>
        <dbReference type="EMBL" id="KPL91494.1"/>
    </source>
</evidence>
<dbReference type="AlphaFoldDB" id="A0A0P6Z2L8"/>
<protein>
    <recommendedName>
        <fullName evidence="4">Secreted protein</fullName>
    </recommendedName>
</protein>
<accession>A0A0P6Z2L8</accession>
<organism evidence="2 3">
    <name type="scientific">Herpetosiphon geysericola</name>
    <dbReference type="NCBI Taxonomy" id="70996"/>
    <lineage>
        <taxon>Bacteria</taxon>
        <taxon>Bacillati</taxon>
        <taxon>Chloroflexota</taxon>
        <taxon>Chloroflexia</taxon>
        <taxon>Herpetosiphonales</taxon>
        <taxon>Herpetosiphonaceae</taxon>
        <taxon>Herpetosiphon</taxon>
    </lineage>
</organism>
<reference evidence="2 3" key="1">
    <citation type="submission" date="2015-07" db="EMBL/GenBank/DDBJ databases">
        <title>Whole genome sequence of Herpetosiphon geysericola DSM 7119.</title>
        <authorList>
            <person name="Hemp J."/>
            <person name="Ward L.M."/>
            <person name="Pace L.A."/>
            <person name="Fischer W.W."/>
        </authorList>
    </citation>
    <scope>NUCLEOTIDE SEQUENCE [LARGE SCALE GENOMIC DNA]</scope>
    <source>
        <strain evidence="2 3">DSM 7119</strain>
    </source>
</reference>
<name>A0A0P6Z2L8_9CHLR</name>
<gene>
    <name evidence="2" type="ORF">SE18_02275</name>
</gene>
<feature type="chain" id="PRO_5006134111" description="Secreted protein" evidence="1">
    <location>
        <begin position="27"/>
        <end position="246"/>
    </location>
</feature>
<sequence>MQRSVLRLLAILAVFSSVLFSTHADAQNLENDEISDTTIVIVVSDISGSECSYGYGTANDTPKTVKRVPCKPGTVFNMAYLEYREVKQRLLQGDALIYFSDTGNFEKNLEIAQQKSIVLKKDVPTPIKPTALCTEKFNVLYYGTYGSPVSGGGTDQIQVGIRYDVDRGCMVRNVRPDTRLGMATTNNHTWNKSKWGSSPDYTWNHIHTINWYTQNTTTIPGIYPQNTLYRDFTTGSTLTWYDAYLY</sequence>
<evidence type="ECO:0008006" key="4">
    <source>
        <dbReference type="Google" id="ProtNLM"/>
    </source>
</evidence>
<evidence type="ECO:0000256" key="1">
    <source>
        <dbReference type="SAM" id="SignalP"/>
    </source>
</evidence>
<dbReference type="EMBL" id="LGKP01000005">
    <property type="protein sequence ID" value="KPL91494.1"/>
    <property type="molecule type" value="Genomic_DNA"/>
</dbReference>
<keyword evidence="3" id="KW-1185">Reference proteome</keyword>
<proteinExistence type="predicted"/>
<keyword evidence="1" id="KW-0732">Signal</keyword>
<dbReference type="Proteomes" id="UP000050277">
    <property type="component" value="Unassembled WGS sequence"/>
</dbReference>
<evidence type="ECO:0000313" key="3">
    <source>
        <dbReference type="Proteomes" id="UP000050277"/>
    </source>
</evidence>
<comment type="caution">
    <text evidence="2">The sequence shown here is derived from an EMBL/GenBank/DDBJ whole genome shotgun (WGS) entry which is preliminary data.</text>
</comment>
<dbReference type="RefSeq" id="WP_054532794.1">
    <property type="nucleotide sequence ID" value="NZ_LGKP01000005.1"/>
</dbReference>